<dbReference type="EMBL" id="WWBZ02000068">
    <property type="protein sequence ID" value="KAF4302632.1"/>
    <property type="molecule type" value="Genomic_DNA"/>
</dbReference>
<evidence type="ECO:0000256" key="4">
    <source>
        <dbReference type="ARBA" id="ARBA00022946"/>
    </source>
</evidence>
<name>A0A8H4IPB2_9PEZI</name>
<reference evidence="9 10" key="1">
    <citation type="submission" date="2020-04" db="EMBL/GenBank/DDBJ databases">
        <title>Genome Assembly and Annotation of Botryosphaeria dothidea sdau 11-99, a Latent Pathogen of Apple Fruit Ring Rot in China.</title>
        <authorList>
            <person name="Yu C."/>
            <person name="Diao Y."/>
            <person name="Lu Q."/>
            <person name="Zhao J."/>
            <person name="Cui S."/>
            <person name="Peng C."/>
            <person name="He B."/>
            <person name="Liu H."/>
        </authorList>
    </citation>
    <scope>NUCLEOTIDE SEQUENCE [LARGE SCALE GENOMIC DNA]</scope>
    <source>
        <strain evidence="9">Sdau11-99</strain>
        <strain evidence="10">sdau11-99</strain>
    </source>
</reference>
<feature type="compositionally biased region" description="Polar residues" evidence="7">
    <location>
        <begin position="51"/>
        <end position="63"/>
    </location>
</feature>
<dbReference type="PANTHER" id="PTHR28071:SF1">
    <property type="entry name" value="REDOX PROTEIN FMP46, MITOCHONDRIAL-RELATED"/>
    <property type="match status" value="1"/>
</dbReference>
<dbReference type="Gene3D" id="3.40.30.10">
    <property type="entry name" value="Glutaredoxin"/>
    <property type="match status" value="1"/>
</dbReference>
<evidence type="ECO:0000256" key="5">
    <source>
        <dbReference type="ARBA" id="ARBA00023002"/>
    </source>
</evidence>
<sequence length="153" mass="16464">MFPTLNRMGLFGKLFGEAGVKDVVTLFHEPASASSVRVLNLLKQAQANASTTTTIDQASSTDQPKAEHNQFELDVQEQAPTSDQVQIILEYLGAGSAGKVVEGASSEEEAVKKFKLNANSFVKPLVVDWNAGKAVVGDNQSEILRLLEKSRSS</sequence>
<dbReference type="InterPro" id="IPR036249">
    <property type="entry name" value="Thioredoxin-like_sf"/>
</dbReference>
<evidence type="ECO:0000256" key="6">
    <source>
        <dbReference type="ARBA" id="ARBA00023128"/>
    </source>
</evidence>
<evidence type="ECO:0000313" key="9">
    <source>
        <dbReference type="EMBL" id="KAF4303982.1"/>
    </source>
</evidence>
<dbReference type="GO" id="GO:0016491">
    <property type="term" value="F:oxidoreductase activity"/>
    <property type="evidence" value="ECO:0007669"/>
    <property type="project" value="UniProtKB-KW"/>
</dbReference>
<evidence type="ECO:0000256" key="1">
    <source>
        <dbReference type="ARBA" id="ARBA00002963"/>
    </source>
</evidence>
<evidence type="ECO:0000256" key="7">
    <source>
        <dbReference type="SAM" id="MobiDB-lite"/>
    </source>
</evidence>
<accession>A0A8H4IPB2</accession>
<organism evidence="9 10">
    <name type="scientific">Botryosphaeria dothidea</name>
    <dbReference type="NCBI Taxonomy" id="55169"/>
    <lineage>
        <taxon>Eukaryota</taxon>
        <taxon>Fungi</taxon>
        <taxon>Dikarya</taxon>
        <taxon>Ascomycota</taxon>
        <taxon>Pezizomycotina</taxon>
        <taxon>Dothideomycetes</taxon>
        <taxon>Dothideomycetes incertae sedis</taxon>
        <taxon>Botryosphaeriales</taxon>
        <taxon>Botryosphaeriaceae</taxon>
        <taxon>Botryosphaeria</taxon>
    </lineage>
</organism>
<comment type="function">
    <text evidence="1">Putative mitochondrial redox protein which could be involved in the reduction of small toxic molecules.</text>
</comment>
<keyword evidence="6" id="KW-0496">Mitochondrion</keyword>
<dbReference type="PANTHER" id="PTHR28071">
    <property type="entry name" value="REDOX PROTEIN FMP46, MITOCHONDRIAL-RELATED"/>
    <property type="match status" value="1"/>
</dbReference>
<keyword evidence="10" id="KW-1185">Reference proteome</keyword>
<gene>
    <name evidence="9" type="ORF">GTA08_BOTSDO07521</name>
    <name evidence="8" type="ORF">GTA08_BOTSDO14273</name>
</gene>
<feature type="region of interest" description="Disordered" evidence="7">
    <location>
        <begin position="51"/>
        <end position="70"/>
    </location>
</feature>
<evidence type="ECO:0008006" key="11">
    <source>
        <dbReference type="Google" id="ProtNLM"/>
    </source>
</evidence>
<dbReference type="Proteomes" id="UP000572817">
    <property type="component" value="Unassembled WGS sequence"/>
</dbReference>
<evidence type="ECO:0000256" key="2">
    <source>
        <dbReference type="ARBA" id="ARBA00004173"/>
    </source>
</evidence>
<evidence type="ECO:0000313" key="8">
    <source>
        <dbReference type="EMBL" id="KAF4302632.1"/>
    </source>
</evidence>
<dbReference type="EMBL" id="WWBZ02000051">
    <property type="protein sequence ID" value="KAF4303982.1"/>
    <property type="molecule type" value="Genomic_DNA"/>
</dbReference>
<evidence type="ECO:0000313" key="10">
    <source>
        <dbReference type="Proteomes" id="UP000572817"/>
    </source>
</evidence>
<dbReference type="OrthoDB" id="59229at2759"/>
<comment type="subcellular location">
    <subcellularLocation>
        <location evidence="2">Mitochondrion</location>
    </subcellularLocation>
</comment>
<keyword evidence="4" id="KW-0809">Transit peptide</keyword>
<dbReference type="GO" id="GO:0005739">
    <property type="term" value="C:mitochondrion"/>
    <property type="evidence" value="ECO:0007669"/>
    <property type="project" value="UniProtKB-SubCell"/>
</dbReference>
<dbReference type="Pfam" id="PF07955">
    <property type="entry name" value="DUF1687"/>
    <property type="match status" value="1"/>
</dbReference>
<proteinExistence type="inferred from homology"/>
<dbReference type="AlphaFoldDB" id="A0A8H4IPB2"/>
<dbReference type="InterPro" id="IPR012882">
    <property type="entry name" value="Fmp46"/>
</dbReference>
<protein>
    <recommendedName>
        <fullName evidence="11">Duf1687 domain containing protein</fullName>
    </recommendedName>
</protein>
<comment type="caution">
    <text evidence="9">The sequence shown here is derived from an EMBL/GenBank/DDBJ whole genome shotgun (WGS) entry which is preliminary data.</text>
</comment>
<evidence type="ECO:0000256" key="3">
    <source>
        <dbReference type="ARBA" id="ARBA00009734"/>
    </source>
</evidence>
<dbReference type="SUPFAM" id="SSF52833">
    <property type="entry name" value="Thioredoxin-like"/>
    <property type="match status" value="1"/>
</dbReference>
<keyword evidence="5" id="KW-0560">Oxidoreductase</keyword>
<comment type="similarity">
    <text evidence="3">Belongs to the FMP46 family.</text>
</comment>